<feature type="domain" description="Porin opacity type" evidence="8">
    <location>
        <begin position="55"/>
        <end position="172"/>
    </location>
</feature>
<comment type="subcellular location">
    <subcellularLocation>
        <location evidence="1">Cell outer membrane</location>
    </subcellularLocation>
</comment>
<gene>
    <name evidence="9" type="ORF">PJU73_08455</name>
</gene>
<dbReference type="Gene3D" id="2.40.160.20">
    <property type="match status" value="1"/>
</dbReference>
<feature type="signal peptide" evidence="7">
    <location>
        <begin position="1"/>
        <end position="19"/>
    </location>
</feature>
<keyword evidence="6" id="KW-0998">Cell outer membrane</keyword>
<keyword evidence="4" id="KW-0812">Transmembrane</keyword>
<evidence type="ECO:0000259" key="8">
    <source>
        <dbReference type="Pfam" id="PF02462"/>
    </source>
</evidence>
<keyword evidence="7" id="KW-0732">Signal</keyword>
<dbReference type="RefSeq" id="WP_237091790.1">
    <property type="nucleotide sequence ID" value="NZ_CP116766.1"/>
</dbReference>
<keyword evidence="10" id="KW-1185">Reference proteome</keyword>
<evidence type="ECO:0000313" key="10">
    <source>
        <dbReference type="Proteomes" id="UP001221268"/>
    </source>
</evidence>
<evidence type="ECO:0000313" key="9">
    <source>
        <dbReference type="EMBL" id="WCL71353.1"/>
    </source>
</evidence>
<sequence>MKKLFVVAVLAALPFTASAEGFYVQGDLGASNLRVDTTVAGDFPNKTVFDQKISVGYDFNRFRVAADYTHFGNAKFNDDLSIKTQSFGVTGFYDFHNHSSFTPYVGLRLGYTKAKLSDPDLQGRSSSGSVGILGGTQMKLTDTLGLNLGLEYNRLASDLGQFGGKVGLRYNF</sequence>
<evidence type="ECO:0000256" key="6">
    <source>
        <dbReference type="ARBA" id="ARBA00023237"/>
    </source>
</evidence>
<reference evidence="9 10" key="1">
    <citation type="submission" date="2023-01" db="EMBL/GenBank/DDBJ databases">
        <authorList>
            <person name="Yang C."/>
        </authorList>
    </citation>
    <scope>NUCLEOTIDE SEQUENCE [LARGE SCALE GENOMIC DNA]</scope>
    <source>
        <strain evidence="9 10">ZJ106</strain>
    </source>
</reference>
<keyword evidence="3" id="KW-1134">Transmembrane beta strand</keyword>
<evidence type="ECO:0000256" key="5">
    <source>
        <dbReference type="ARBA" id="ARBA00023136"/>
    </source>
</evidence>
<dbReference type="InterPro" id="IPR011250">
    <property type="entry name" value="OMP/PagP_B-barrel"/>
</dbReference>
<evidence type="ECO:0000256" key="2">
    <source>
        <dbReference type="ARBA" id="ARBA00009830"/>
    </source>
</evidence>
<dbReference type="Pfam" id="PF02462">
    <property type="entry name" value="Opacity"/>
    <property type="match status" value="1"/>
</dbReference>
<protein>
    <submittedName>
        <fullName evidence="9">Outer membrane beta-barrel protein</fullName>
    </submittedName>
</protein>
<keyword evidence="5" id="KW-0472">Membrane</keyword>
<evidence type="ECO:0000256" key="7">
    <source>
        <dbReference type="SAM" id="SignalP"/>
    </source>
</evidence>
<accession>A0ABY7RIR3</accession>
<organism evidence="9 10">
    <name type="scientific">Neisseria lisongii</name>
    <dbReference type="NCBI Taxonomy" id="2912188"/>
    <lineage>
        <taxon>Bacteria</taxon>
        <taxon>Pseudomonadati</taxon>
        <taxon>Pseudomonadota</taxon>
        <taxon>Betaproteobacteria</taxon>
        <taxon>Neisseriales</taxon>
        <taxon>Neisseriaceae</taxon>
        <taxon>Neisseria</taxon>
    </lineage>
</organism>
<proteinExistence type="inferred from homology"/>
<dbReference type="InterPro" id="IPR003394">
    <property type="entry name" value="Porin_opacity"/>
</dbReference>
<dbReference type="SUPFAM" id="SSF56925">
    <property type="entry name" value="OMPA-like"/>
    <property type="match status" value="1"/>
</dbReference>
<dbReference type="Proteomes" id="UP001221268">
    <property type="component" value="Chromosome"/>
</dbReference>
<evidence type="ECO:0000256" key="3">
    <source>
        <dbReference type="ARBA" id="ARBA00022452"/>
    </source>
</evidence>
<evidence type="ECO:0000256" key="1">
    <source>
        <dbReference type="ARBA" id="ARBA00004442"/>
    </source>
</evidence>
<dbReference type="EMBL" id="CP116766">
    <property type="protein sequence ID" value="WCL71353.1"/>
    <property type="molecule type" value="Genomic_DNA"/>
</dbReference>
<comment type="similarity">
    <text evidence="2">Belongs to the opacity porin family.</text>
</comment>
<feature type="chain" id="PRO_5046094255" evidence="7">
    <location>
        <begin position="20"/>
        <end position="172"/>
    </location>
</feature>
<evidence type="ECO:0000256" key="4">
    <source>
        <dbReference type="ARBA" id="ARBA00022692"/>
    </source>
</evidence>
<name>A0ABY7RIR3_9NEIS</name>